<evidence type="ECO:0000256" key="3">
    <source>
        <dbReference type="ARBA" id="ARBA00023163"/>
    </source>
</evidence>
<dbReference type="InterPro" id="IPR002577">
    <property type="entry name" value="HTH_HxlR"/>
</dbReference>
<evidence type="ECO:0000256" key="1">
    <source>
        <dbReference type="ARBA" id="ARBA00023015"/>
    </source>
</evidence>
<keyword evidence="2" id="KW-0238">DNA-binding</keyword>
<dbReference type="PANTHER" id="PTHR33204:SF29">
    <property type="entry name" value="TRANSCRIPTIONAL REGULATOR"/>
    <property type="match status" value="1"/>
</dbReference>
<dbReference type="InterPro" id="IPR036390">
    <property type="entry name" value="WH_DNA-bd_sf"/>
</dbReference>
<reference evidence="5" key="1">
    <citation type="submission" date="2021-02" db="EMBL/GenBank/DDBJ databases">
        <title>Abyssanaerobacter marinus gen.nov., sp., nov, anaerobic bacterium isolated from the Onnuri vent field of Indian Ocean and suggestion of Mogibacteriaceae fam. nov., and proposal of reclassification of ambiguous this family's genus member.</title>
        <authorList>
            <person name="Kim Y.J."/>
            <person name="Yang J.-A."/>
        </authorList>
    </citation>
    <scope>NUCLEOTIDE SEQUENCE</scope>
    <source>
        <strain evidence="5">DSM 2634</strain>
    </source>
</reference>
<keyword evidence="6" id="KW-1185">Reference proteome</keyword>
<dbReference type="PANTHER" id="PTHR33204">
    <property type="entry name" value="TRANSCRIPTIONAL REGULATOR, MARR FAMILY"/>
    <property type="match status" value="1"/>
</dbReference>
<name>A0A939D7S1_CLOAM</name>
<dbReference type="Proteomes" id="UP000664545">
    <property type="component" value="Unassembled WGS sequence"/>
</dbReference>
<evidence type="ECO:0000256" key="2">
    <source>
        <dbReference type="ARBA" id="ARBA00023125"/>
    </source>
</evidence>
<evidence type="ECO:0000259" key="4">
    <source>
        <dbReference type="PROSITE" id="PS51118"/>
    </source>
</evidence>
<comment type="caution">
    <text evidence="5">The sequence shown here is derived from an EMBL/GenBank/DDBJ whole genome shotgun (WGS) entry which is preliminary data.</text>
</comment>
<organism evidence="5 6">
    <name type="scientific">Clostridium aminobutyricum</name>
    <dbReference type="NCBI Taxonomy" id="33953"/>
    <lineage>
        <taxon>Bacteria</taxon>
        <taxon>Bacillati</taxon>
        <taxon>Bacillota</taxon>
        <taxon>Clostridia</taxon>
        <taxon>Eubacteriales</taxon>
        <taxon>Clostridiaceae</taxon>
        <taxon>Clostridium</taxon>
    </lineage>
</organism>
<protein>
    <submittedName>
        <fullName evidence="5">Helix-turn-helix transcriptional regulator</fullName>
    </submittedName>
</protein>
<dbReference type="SUPFAM" id="SSF46785">
    <property type="entry name" value="Winged helix' DNA-binding domain"/>
    <property type="match status" value="1"/>
</dbReference>
<dbReference type="PROSITE" id="PS51118">
    <property type="entry name" value="HTH_HXLR"/>
    <property type="match status" value="1"/>
</dbReference>
<keyword evidence="1" id="KW-0805">Transcription regulation</keyword>
<keyword evidence="3" id="KW-0804">Transcription</keyword>
<evidence type="ECO:0000313" key="6">
    <source>
        <dbReference type="Proteomes" id="UP000664545"/>
    </source>
</evidence>
<sequence>MKLRKNYTCPLELVHDIVKGKWKTILIFQLRNGKCSLSELQRNIDGISQKMLIEQLSELKEFELIDKKSYEGFPLKVEYFLTPRGEKMLASIKIMQEIGIEYMVEQGMTNFLDKKGICY</sequence>
<dbReference type="GO" id="GO:0003677">
    <property type="term" value="F:DNA binding"/>
    <property type="evidence" value="ECO:0007669"/>
    <property type="project" value="UniProtKB-KW"/>
</dbReference>
<dbReference type="Pfam" id="PF01638">
    <property type="entry name" value="HxlR"/>
    <property type="match status" value="1"/>
</dbReference>
<dbReference type="RefSeq" id="WP_206581413.1">
    <property type="nucleotide sequence ID" value="NZ_JAFJZZ010000001.1"/>
</dbReference>
<feature type="domain" description="HTH hxlR-type" evidence="4">
    <location>
        <begin position="9"/>
        <end position="107"/>
    </location>
</feature>
<proteinExistence type="predicted"/>
<dbReference type="AlphaFoldDB" id="A0A939D7S1"/>
<gene>
    <name evidence="5" type="ORF">JYB65_04555</name>
</gene>
<accession>A0A939D7S1</accession>
<dbReference type="InterPro" id="IPR036388">
    <property type="entry name" value="WH-like_DNA-bd_sf"/>
</dbReference>
<dbReference type="EMBL" id="JAFJZZ010000001">
    <property type="protein sequence ID" value="MBN7772625.1"/>
    <property type="molecule type" value="Genomic_DNA"/>
</dbReference>
<dbReference type="Gene3D" id="1.10.10.10">
    <property type="entry name" value="Winged helix-like DNA-binding domain superfamily/Winged helix DNA-binding domain"/>
    <property type="match status" value="1"/>
</dbReference>
<evidence type="ECO:0000313" key="5">
    <source>
        <dbReference type="EMBL" id="MBN7772625.1"/>
    </source>
</evidence>